<gene>
    <name evidence="2" type="ORF">METZ01_LOCUS369363</name>
</gene>
<reference evidence="2" key="1">
    <citation type="submission" date="2018-05" db="EMBL/GenBank/DDBJ databases">
        <authorList>
            <person name="Lanie J.A."/>
            <person name="Ng W.-L."/>
            <person name="Kazmierczak K.M."/>
            <person name="Andrzejewski T.M."/>
            <person name="Davidsen T.M."/>
            <person name="Wayne K.J."/>
            <person name="Tettelin H."/>
            <person name="Glass J.I."/>
            <person name="Rusch D."/>
            <person name="Podicherti R."/>
            <person name="Tsui H.-C.T."/>
            <person name="Winkler M.E."/>
        </authorList>
    </citation>
    <scope>NUCLEOTIDE SEQUENCE</scope>
</reference>
<evidence type="ECO:0000313" key="2">
    <source>
        <dbReference type="EMBL" id="SVD16509.1"/>
    </source>
</evidence>
<accession>A0A382T2V6</accession>
<keyword evidence="1" id="KW-1133">Transmembrane helix</keyword>
<proteinExistence type="predicted"/>
<dbReference type="AlphaFoldDB" id="A0A382T2V6"/>
<feature type="transmembrane region" description="Helical" evidence="1">
    <location>
        <begin position="12"/>
        <end position="30"/>
    </location>
</feature>
<name>A0A382T2V6_9ZZZZ</name>
<feature type="non-terminal residue" evidence="2">
    <location>
        <position position="51"/>
    </location>
</feature>
<organism evidence="2">
    <name type="scientific">marine metagenome</name>
    <dbReference type="NCBI Taxonomy" id="408172"/>
    <lineage>
        <taxon>unclassified sequences</taxon>
        <taxon>metagenomes</taxon>
        <taxon>ecological metagenomes</taxon>
    </lineage>
</organism>
<protein>
    <submittedName>
        <fullName evidence="2">Uncharacterized protein</fullName>
    </submittedName>
</protein>
<evidence type="ECO:0000256" key="1">
    <source>
        <dbReference type="SAM" id="Phobius"/>
    </source>
</evidence>
<dbReference type="EMBL" id="UINC01133524">
    <property type="protein sequence ID" value="SVD16509.1"/>
    <property type="molecule type" value="Genomic_DNA"/>
</dbReference>
<sequence>MNKSNYNIRENIGALAAGTVFGGFWIPVLANNMPAVYIAGISATYFASGYY</sequence>
<keyword evidence="1" id="KW-0812">Transmembrane</keyword>
<keyword evidence="1" id="KW-0472">Membrane</keyword>